<sequence>MRSEGGSSNDLSGEVAGPVFQAGRIDGGIHVHMGAAPASGPAEPPFDAEALGQELRDAARTWRARFSQVDFVNLPRMPMLSDGEAVLRAARRAGVHGDRPLRGQGMAPGILASLLRPLFETWHTQAVPLDEDTVDRVPQGTLVSFEAEAQCANPPELPPAELTGNIARDPHLSFRVGERRVLVRFDPVWLTTSTAGGTLWNAAEEPVLFAGLGTVVRAAGGDRRPLVLSALVFGQPQTAAQAEWDYFTGQTLRSPAGLSDDDFRNEWSGSGQRARQKGVDAVESLTVGLFFDEDRVEPGQIDREVLARLLRVIPEHRRDLGVAIASVCHPQLYASGVRAVDLAAHLLAREPALWKTFTIPGLAAVLKETNLAVCAVSGLRPEQAGDLDDVLREEFEAYVGGVERDDGLWLHREVFPGHDRYRVVGAGLRLCYSEGDLAYGRIDQDDWDREPARWRTTGLFQDVAWEEDEARSAADEAEAAELLAGLYAVPDDPEADPEPGRDR</sequence>
<dbReference type="OrthoDB" id="5379188at2"/>
<dbReference type="Proteomes" id="UP000325211">
    <property type="component" value="Chromosome"/>
</dbReference>
<dbReference type="EMBL" id="CP029190">
    <property type="protein sequence ID" value="QES48874.1"/>
    <property type="molecule type" value="Genomic_DNA"/>
</dbReference>
<proteinExistence type="predicted"/>
<name>A0A5P2D159_STRVZ</name>
<evidence type="ECO:0000313" key="2">
    <source>
        <dbReference type="Proteomes" id="UP000325211"/>
    </source>
</evidence>
<accession>A0A5P2D159</accession>
<dbReference type="RefSeq" id="WP_150208468.1">
    <property type="nucleotide sequence ID" value="NZ_CP029190.1"/>
</dbReference>
<reference evidence="1 2" key="1">
    <citation type="submission" date="2018-05" db="EMBL/GenBank/DDBJ databases">
        <title>Streptomyces venezuelae.</title>
        <authorList>
            <person name="Kim W."/>
            <person name="Lee N."/>
            <person name="Cho B.-K."/>
        </authorList>
    </citation>
    <scope>NUCLEOTIDE SEQUENCE [LARGE SCALE GENOMIC DNA]</scope>
    <source>
        <strain evidence="1 2">ATCC 21782</strain>
    </source>
</reference>
<dbReference type="AlphaFoldDB" id="A0A5P2D159"/>
<gene>
    <name evidence="1" type="ORF">DEJ50_14660</name>
</gene>
<organism evidence="1 2">
    <name type="scientific">Streptomyces venezuelae</name>
    <dbReference type="NCBI Taxonomy" id="54571"/>
    <lineage>
        <taxon>Bacteria</taxon>
        <taxon>Bacillati</taxon>
        <taxon>Actinomycetota</taxon>
        <taxon>Actinomycetes</taxon>
        <taxon>Kitasatosporales</taxon>
        <taxon>Streptomycetaceae</taxon>
        <taxon>Streptomyces</taxon>
    </lineage>
</organism>
<protein>
    <submittedName>
        <fullName evidence="1">Uncharacterized protein</fullName>
    </submittedName>
</protein>
<evidence type="ECO:0000313" key="1">
    <source>
        <dbReference type="EMBL" id="QES48874.1"/>
    </source>
</evidence>